<sequence>MHALRSPAPTFSPRGVLSQFESSCTSAFSKPDSQEEEQSVGKEEETSATSKVRKCD</sequence>
<gene>
    <name evidence="2" type="ORF">DPMN_045470</name>
    <name evidence="3" type="ORF">DPMN_045575</name>
</gene>
<comment type="caution">
    <text evidence="3">The sequence shown here is derived from an EMBL/GenBank/DDBJ whole genome shotgun (WGS) entry which is preliminary data.</text>
</comment>
<evidence type="ECO:0000256" key="1">
    <source>
        <dbReference type="SAM" id="MobiDB-lite"/>
    </source>
</evidence>
<protein>
    <submittedName>
        <fullName evidence="3">Uncharacterized protein</fullName>
    </submittedName>
</protein>
<evidence type="ECO:0000313" key="4">
    <source>
        <dbReference type="Proteomes" id="UP000828390"/>
    </source>
</evidence>
<accession>A0A9D4D557</accession>
<reference evidence="3" key="1">
    <citation type="journal article" date="2019" name="bioRxiv">
        <title>The Genome of the Zebra Mussel, Dreissena polymorpha: A Resource for Invasive Species Research.</title>
        <authorList>
            <person name="McCartney M.A."/>
            <person name="Auch B."/>
            <person name="Kono T."/>
            <person name="Mallez S."/>
            <person name="Zhang Y."/>
            <person name="Obille A."/>
            <person name="Becker A."/>
            <person name="Abrahante J.E."/>
            <person name="Garbe J."/>
            <person name="Badalamenti J.P."/>
            <person name="Herman A."/>
            <person name="Mangelson H."/>
            <person name="Liachko I."/>
            <person name="Sullivan S."/>
            <person name="Sone E.D."/>
            <person name="Koren S."/>
            <person name="Silverstein K.A.T."/>
            <person name="Beckman K.B."/>
            <person name="Gohl D.M."/>
        </authorList>
    </citation>
    <scope>NUCLEOTIDE SEQUENCE</scope>
    <source>
        <strain evidence="3">Duluth1</strain>
        <tissue evidence="3">Whole animal</tissue>
    </source>
</reference>
<name>A0A9D4D557_DREPO</name>
<dbReference type="AlphaFoldDB" id="A0A9D4D557"/>
<proteinExistence type="predicted"/>
<dbReference type="EMBL" id="JAIWYP010000011">
    <property type="protein sequence ID" value="KAH3738827.1"/>
    <property type="molecule type" value="Genomic_DNA"/>
</dbReference>
<dbReference type="Proteomes" id="UP000828390">
    <property type="component" value="Unassembled WGS sequence"/>
</dbReference>
<feature type="region of interest" description="Disordered" evidence="1">
    <location>
        <begin position="22"/>
        <end position="56"/>
    </location>
</feature>
<dbReference type="EMBL" id="JAIWYP010000011">
    <property type="protein sequence ID" value="KAH3738932.1"/>
    <property type="molecule type" value="Genomic_DNA"/>
</dbReference>
<evidence type="ECO:0000313" key="2">
    <source>
        <dbReference type="EMBL" id="KAH3738827.1"/>
    </source>
</evidence>
<keyword evidence="4" id="KW-1185">Reference proteome</keyword>
<organism evidence="3 4">
    <name type="scientific">Dreissena polymorpha</name>
    <name type="common">Zebra mussel</name>
    <name type="synonym">Mytilus polymorpha</name>
    <dbReference type="NCBI Taxonomy" id="45954"/>
    <lineage>
        <taxon>Eukaryota</taxon>
        <taxon>Metazoa</taxon>
        <taxon>Spiralia</taxon>
        <taxon>Lophotrochozoa</taxon>
        <taxon>Mollusca</taxon>
        <taxon>Bivalvia</taxon>
        <taxon>Autobranchia</taxon>
        <taxon>Heteroconchia</taxon>
        <taxon>Euheterodonta</taxon>
        <taxon>Imparidentia</taxon>
        <taxon>Neoheterodontei</taxon>
        <taxon>Myida</taxon>
        <taxon>Dreissenoidea</taxon>
        <taxon>Dreissenidae</taxon>
        <taxon>Dreissena</taxon>
    </lineage>
</organism>
<reference evidence="3" key="2">
    <citation type="submission" date="2020-11" db="EMBL/GenBank/DDBJ databases">
        <authorList>
            <person name="McCartney M.A."/>
            <person name="Auch B."/>
            <person name="Kono T."/>
            <person name="Mallez S."/>
            <person name="Becker A."/>
            <person name="Gohl D.M."/>
            <person name="Silverstein K.A.T."/>
            <person name="Koren S."/>
            <person name="Bechman K.B."/>
            <person name="Herman A."/>
            <person name="Abrahante J.E."/>
            <person name="Garbe J."/>
        </authorList>
    </citation>
    <scope>NUCLEOTIDE SEQUENCE</scope>
    <source>
        <strain evidence="3">Duluth1</strain>
        <tissue evidence="3">Whole animal</tissue>
    </source>
</reference>
<evidence type="ECO:0000313" key="3">
    <source>
        <dbReference type="EMBL" id="KAH3738932.1"/>
    </source>
</evidence>